<evidence type="ECO:0000313" key="1">
    <source>
        <dbReference type="EnsemblPlants" id="MELO3C028800.2.1"/>
    </source>
</evidence>
<reference evidence="1" key="1">
    <citation type="submission" date="2023-03" db="UniProtKB">
        <authorList>
            <consortium name="EnsemblPlants"/>
        </authorList>
    </citation>
    <scope>IDENTIFICATION</scope>
</reference>
<dbReference type="EnsemblPlants" id="MELO3C028800.2.1">
    <property type="protein sequence ID" value="MELO3C028800.2.1"/>
    <property type="gene ID" value="MELO3C028800.2"/>
</dbReference>
<proteinExistence type="predicted"/>
<organism evidence="1">
    <name type="scientific">Cucumis melo</name>
    <name type="common">Muskmelon</name>
    <dbReference type="NCBI Taxonomy" id="3656"/>
    <lineage>
        <taxon>Eukaryota</taxon>
        <taxon>Viridiplantae</taxon>
        <taxon>Streptophyta</taxon>
        <taxon>Embryophyta</taxon>
        <taxon>Tracheophyta</taxon>
        <taxon>Spermatophyta</taxon>
        <taxon>Magnoliopsida</taxon>
        <taxon>eudicotyledons</taxon>
        <taxon>Gunneridae</taxon>
        <taxon>Pentapetalae</taxon>
        <taxon>rosids</taxon>
        <taxon>fabids</taxon>
        <taxon>Cucurbitales</taxon>
        <taxon>Cucurbitaceae</taxon>
        <taxon>Benincaseae</taxon>
        <taxon>Cucumis</taxon>
    </lineage>
</organism>
<name>A0A9I9E4X7_CUCME</name>
<sequence length="36" mass="3917">MVLDPSEVGLAIRGRCWSFDVSDNGLFLAAFDGVRC</sequence>
<protein>
    <submittedName>
        <fullName evidence="1">Uncharacterized protein</fullName>
    </submittedName>
</protein>
<dbReference type="Gramene" id="MELO3C028800.2.1">
    <property type="protein sequence ID" value="MELO3C028800.2.1"/>
    <property type="gene ID" value="MELO3C028800.2"/>
</dbReference>
<dbReference type="AlphaFoldDB" id="A0A9I9E4X7"/>
<accession>A0A9I9E4X7</accession>